<accession>A0A0G3G3I1</accession>
<dbReference type="OrthoDB" id="9788984at2"/>
<dbReference type="KEGG" id="tvr:TVD_01265"/>
<dbReference type="PANTHER" id="PTHR38692">
    <property type="entry name" value="PROTEIN SMG"/>
    <property type="match status" value="1"/>
</dbReference>
<reference evidence="2 3" key="1">
    <citation type="submission" date="2015-04" db="EMBL/GenBank/DDBJ databases">
        <title>Complete Sequence for the Genome of the Thioalkalivibrio versutus D301.</title>
        <authorList>
            <person name="Mu T."/>
            <person name="Zhou J."/>
            <person name="Xu X."/>
        </authorList>
    </citation>
    <scope>NUCLEOTIDE SEQUENCE [LARGE SCALE GENOMIC DNA]</scope>
    <source>
        <strain evidence="2 3">D301</strain>
    </source>
</reference>
<dbReference type="PATRIC" id="fig|106634.4.peg.259"/>
<dbReference type="InterPro" id="IPR007456">
    <property type="entry name" value="Smg"/>
</dbReference>
<evidence type="ECO:0000313" key="3">
    <source>
        <dbReference type="Proteomes" id="UP000064201"/>
    </source>
</evidence>
<protein>
    <recommendedName>
        <fullName evidence="1">Protein Smg homolog</fullName>
    </recommendedName>
</protein>
<evidence type="ECO:0000256" key="1">
    <source>
        <dbReference type="HAMAP-Rule" id="MF_00598"/>
    </source>
</evidence>
<dbReference type="Pfam" id="PF04361">
    <property type="entry name" value="DUF494"/>
    <property type="match status" value="1"/>
</dbReference>
<dbReference type="RefSeq" id="WP_018938919.1">
    <property type="nucleotide sequence ID" value="NZ_CP011367.1"/>
</dbReference>
<dbReference type="STRING" id="106634.TVD_01265"/>
<dbReference type="Proteomes" id="UP000064201">
    <property type="component" value="Chromosome"/>
</dbReference>
<gene>
    <name evidence="1" type="primary">smg</name>
    <name evidence="2" type="ORF">TVD_01265</name>
</gene>
<comment type="similarity">
    <text evidence="1">Belongs to the Smg family.</text>
</comment>
<sequence length="161" mass="18479">MNENVLDVLMYLFEHTIDEESDQEPDRSELERHLVEAGFARREIDRALGWLDRLMSEAPLAGRGGDGAAQRIYAPEERKRLDTESHGFLLHLEQNGLLTAGTRELVLDRVMELDAEEIDLDQLRWVVLMVLFNQPDDAIAYSRLEEVMRDDSGPSAVDYLH</sequence>
<dbReference type="AlphaFoldDB" id="A0A0G3G3I1"/>
<organism evidence="2 3">
    <name type="scientific">Thioalkalivibrio versutus</name>
    <dbReference type="NCBI Taxonomy" id="106634"/>
    <lineage>
        <taxon>Bacteria</taxon>
        <taxon>Pseudomonadati</taxon>
        <taxon>Pseudomonadota</taxon>
        <taxon>Gammaproteobacteria</taxon>
        <taxon>Chromatiales</taxon>
        <taxon>Ectothiorhodospiraceae</taxon>
        <taxon>Thioalkalivibrio</taxon>
    </lineage>
</organism>
<proteinExistence type="inferred from homology"/>
<keyword evidence="3" id="KW-1185">Reference proteome</keyword>
<dbReference type="PANTHER" id="PTHR38692:SF1">
    <property type="entry name" value="PROTEIN SMG"/>
    <property type="match status" value="1"/>
</dbReference>
<dbReference type="HAMAP" id="MF_00598">
    <property type="entry name" value="Smg"/>
    <property type="match status" value="1"/>
</dbReference>
<dbReference type="EMBL" id="CP011367">
    <property type="protein sequence ID" value="AKJ94082.1"/>
    <property type="molecule type" value="Genomic_DNA"/>
</dbReference>
<name>A0A0G3G3I1_9GAMM</name>
<evidence type="ECO:0000313" key="2">
    <source>
        <dbReference type="EMBL" id="AKJ94082.1"/>
    </source>
</evidence>